<dbReference type="InterPro" id="IPR001650">
    <property type="entry name" value="Helicase_C-like"/>
</dbReference>
<dbReference type="InterPro" id="IPR014001">
    <property type="entry name" value="Helicase_ATP-bd"/>
</dbReference>
<evidence type="ECO:0000256" key="3">
    <source>
        <dbReference type="ARBA" id="ARBA00022806"/>
    </source>
</evidence>
<dbReference type="GO" id="GO:0016787">
    <property type="term" value="F:hydrolase activity"/>
    <property type="evidence" value="ECO:0007669"/>
    <property type="project" value="UniProtKB-KW"/>
</dbReference>
<dbReference type="InterPro" id="IPR027417">
    <property type="entry name" value="P-loop_NTPase"/>
</dbReference>
<keyword evidence="1 5" id="KW-0547">Nucleotide-binding</keyword>
<reference evidence="8 9" key="2">
    <citation type="submission" date="2018-11" db="EMBL/GenBank/DDBJ databases">
        <authorList>
            <consortium name="Pathogen Informatics"/>
        </authorList>
    </citation>
    <scope>NUCLEOTIDE SEQUENCE [LARGE SCALE GENOMIC DNA]</scope>
</reference>
<evidence type="ECO:0000313" key="9">
    <source>
        <dbReference type="Proteomes" id="UP000282613"/>
    </source>
</evidence>
<name>A0A0R3WBU5_TAEAS</name>
<organism evidence="10">
    <name type="scientific">Taenia asiatica</name>
    <name type="common">Asian tapeworm</name>
    <dbReference type="NCBI Taxonomy" id="60517"/>
    <lineage>
        <taxon>Eukaryota</taxon>
        <taxon>Metazoa</taxon>
        <taxon>Spiralia</taxon>
        <taxon>Lophotrochozoa</taxon>
        <taxon>Platyhelminthes</taxon>
        <taxon>Cestoda</taxon>
        <taxon>Eucestoda</taxon>
        <taxon>Cyclophyllidea</taxon>
        <taxon>Taeniidae</taxon>
        <taxon>Taenia</taxon>
    </lineage>
</organism>
<evidence type="ECO:0000256" key="4">
    <source>
        <dbReference type="ARBA" id="ARBA00022840"/>
    </source>
</evidence>
<dbReference type="SMART" id="SM00490">
    <property type="entry name" value="HELICc"/>
    <property type="match status" value="1"/>
</dbReference>
<feature type="domain" description="Helicase ATP-binding" evidence="6">
    <location>
        <begin position="32"/>
        <end position="215"/>
    </location>
</feature>
<dbReference type="PANTHER" id="PTHR47959:SF24">
    <property type="entry name" value="ATP-DEPENDENT RNA HELICASE"/>
    <property type="match status" value="1"/>
</dbReference>
<dbReference type="CDD" id="cd18787">
    <property type="entry name" value="SF2_C_DEAD"/>
    <property type="match status" value="1"/>
</dbReference>
<dbReference type="GO" id="GO:0005524">
    <property type="term" value="F:ATP binding"/>
    <property type="evidence" value="ECO:0007669"/>
    <property type="project" value="UniProtKB-KW"/>
</dbReference>
<evidence type="ECO:0000256" key="5">
    <source>
        <dbReference type="RuleBase" id="RU000492"/>
    </source>
</evidence>
<dbReference type="PROSITE" id="PS51192">
    <property type="entry name" value="HELICASE_ATP_BIND_1"/>
    <property type="match status" value="1"/>
</dbReference>
<dbReference type="STRING" id="60517.A0A0R3WBU5"/>
<dbReference type="GO" id="GO:0003676">
    <property type="term" value="F:nucleic acid binding"/>
    <property type="evidence" value="ECO:0007669"/>
    <property type="project" value="InterPro"/>
</dbReference>
<dbReference type="PANTHER" id="PTHR47959">
    <property type="entry name" value="ATP-DEPENDENT RNA HELICASE RHLE-RELATED"/>
    <property type="match status" value="1"/>
</dbReference>
<evidence type="ECO:0000256" key="2">
    <source>
        <dbReference type="ARBA" id="ARBA00022801"/>
    </source>
</evidence>
<dbReference type="Pfam" id="PF00271">
    <property type="entry name" value="Helicase_C"/>
    <property type="match status" value="1"/>
</dbReference>
<dbReference type="WBParaSite" id="TASK_0000812901-mRNA-1">
    <property type="protein sequence ID" value="TASK_0000812901-mRNA-1"/>
    <property type="gene ID" value="TASK_0000812901"/>
</dbReference>
<dbReference type="InterPro" id="IPR050079">
    <property type="entry name" value="DEAD_box_RNA_helicase"/>
</dbReference>
<dbReference type="SUPFAM" id="SSF52540">
    <property type="entry name" value="P-loop containing nucleoside triphosphate hydrolases"/>
    <property type="match status" value="1"/>
</dbReference>
<evidence type="ECO:0000256" key="1">
    <source>
        <dbReference type="ARBA" id="ARBA00022741"/>
    </source>
</evidence>
<dbReference type="EMBL" id="UYRS01018734">
    <property type="protein sequence ID" value="VDK39618.1"/>
    <property type="molecule type" value="Genomic_DNA"/>
</dbReference>
<evidence type="ECO:0000313" key="10">
    <source>
        <dbReference type="WBParaSite" id="TASK_0000812901-mRNA-1"/>
    </source>
</evidence>
<keyword evidence="9" id="KW-1185">Reference proteome</keyword>
<dbReference type="PROSITE" id="PS00039">
    <property type="entry name" value="DEAD_ATP_HELICASE"/>
    <property type="match status" value="1"/>
</dbReference>
<dbReference type="AlphaFoldDB" id="A0A0R3WBU5"/>
<dbReference type="OrthoDB" id="10261904at2759"/>
<feature type="domain" description="Helicase C-terminal" evidence="7">
    <location>
        <begin position="264"/>
        <end position="421"/>
    </location>
</feature>
<protein>
    <submittedName>
        <fullName evidence="10">RNA helicase</fullName>
    </submittedName>
</protein>
<dbReference type="GO" id="GO:0005829">
    <property type="term" value="C:cytosol"/>
    <property type="evidence" value="ECO:0007669"/>
    <property type="project" value="TreeGrafter"/>
</dbReference>
<dbReference type="SMART" id="SM00487">
    <property type="entry name" value="DEXDc"/>
    <property type="match status" value="1"/>
</dbReference>
<accession>A0A0R3WBU5</accession>
<evidence type="ECO:0000259" key="6">
    <source>
        <dbReference type="PROSITE" id="PS51192"/>
    </source>
</evidence>
<gene>
    <name evidence="8" type="ORF">TASK_LOCUS8130</name>
</gene>
<dbReference type="InterPro" id="IPR000629">
    <property type="entry name" value="RNA-helicase_DEAD-box_CS"/>
</dbReference>
<reference evidence="10" key="1">
    <citation type="submission" date="2017-02" db="UniProtKB">
        <authorList>
            <consortium name="WormBaseParasite"/>
        </authorList>
    </citation>
    <scope>IDENTIFICATION</scope>
</reference>
<proteinExistence type="inferred from homology"/>
<dbReference type="InterPro" id="IPR011545">
    <property type="entry name" value="DEAD/DEAH_box_helicase_dom"/>
</dbReference>
<dbReference type="PROSITE" id="PS51194">
    <property type="entry name" value="HELICASE_CTER"/>
    <property type="match status" value="1"/>
</dbReference>
<dbReference type="Pfam" id="PF00270">
    <property type="entry name" value="DEAD"/>
    <property type="match status" value="1"/>
</dbReference>
<comment type="similarity">
    <text evidence="5">Belongs to the DEAD box helicase family.</text>
</comment>
<dbReference type="Gene3D" id="3.40.50.300">
    <property type="entry name" value="P-loop containing nucleotide triphosphate hydrolases"/>
    <property type="match status" value="2"/>
</dbReference>
<keyword evidence="2 5" id="KW-0378">Hydrolase</keyword>
<sequence>MTFRKIGVCSEIIELLHEKGILVPSEVQAACIPQVLAGHDVVACAQTGSGKTAVFVIPLLQALMSEPRPFYALIITPTRELAHQIGEQTAGLNLVQGKSICTVHVVTGGHSMIKQGTDLAQGPHIVVATPGRLADLLRIQKSCTDSGAVPEWNLSRLKVLVLDEADRLLEDNFGRDLAEIMSALPRNRQTLLFSATYSAAVKRAVESARAATVADNRNPPFIWESKGIAESLGQNIASSATVDTLSQYYLITKPELKDAFLVHVIDQFLNENSHSLIIVFTNKCKWCHLLGLVMSSVGIQSAVLHSSMPQSDRIAALTAFKSSHVRVLIATDLASRGLDFPTVDAVVNHNVPIRPKDYVHRVGRTARAGKAGMALTFADLFEIKRLKAIQTFIGSLMFPFFDYCHRSALYYIFIPSLKNVQAELKHLYLPLTCPCWFYILGRRLQRFEVNEARVAEIIPEVIIARRTAERKLDEMRFDERREIIKAKNVSVVTNCLTTNPC</sequence>
<keyword evidence="3 5" id="KW-0347">Helicase</keyword>
<evidence type="ECO:0000313" key="8">
    <source>
        <dbReference type="EMBL" id="VDK39618.1"/>
    </source>
</evidence>
<dbReference type="Proteomes" id="UP000282613">
    <property type="component" value="Unassembled WGS sequence"/>
</dbReference>
<dbReference type="GO" id="GO:0003724">
    <property type="term" value="F:RNA helicase activity"/>
    <property type="evidence" value="ECO:0007669"/>
    <property type="project" value="TreeGrafter"/>
</dbReference>
<evidence type="ECO:0000259" key="7">
    <source>
        <dbReference type="PROSITE" id="PS51194"/>
    </source>
</evidence>
<keyword evidence="4 5" id="KW-0067">ATP-binding</keyword>